<evidence type="ECO:0000313" key="1">
    <source>
        <dbReference type="EnsemblPlants" id="EMT11578"/>
    </source>
</evidence>
<protein>
    <recommendedName>
        <fullName evidence="2">Pentatricopeptide repeat-containing protein</fullName>
    </recommendedName>
</protein>
<sequence length="236" mass="26194">MANTYDRCRQPGDARMVFDNMPVPDRVAWNALVVQYVRNGITVAAMALVVQMQDENGERPDSVMLVSPAALTPRSLGSAASLCILMRGAICENWTGAKCVSDEPCAPKCKMIDLAVGCPGSCKLHMNLELTEESTERIFELVLRRGMPVRDIVAWRHTQDIREYAHARPSCQERARCGVQLDSVMLVSMLPVCADALVLRGAVDELMNATTTIFDVYCKRRRCLIGSWARTLSWNG</sequence>
<accession>M8C8X8</accession>
<organism evidence="1">
    <name type="scientific">Aegilops tauschii</name>
    <name type="common">Tausch's goatgrass</name>
    <name type="synonym">Aegilops squarrosa</name>
    <dbReference type="NCBI Taxonomy" id="37682"/>
    <lineage>
        <taxon>Eukaryota</taxon>
        <taxon>Viridiplantae</taxon>
        <taxon>Streptophyta</taxon>
        <taxon>Embryophyta</taxon>
        <taxon>Tracheophyta</taxon>
        <taxon>Spermatophyta</taxon>
        <taxon>Magnoliopsida</taxon>
        <taxon>Liliopsida</taxon>
        <taxon>Poales</taxon>
        <taxon>Poaceae</taxon>
        <taxon>BOP clade</taxon>
        <taxon>Pooideae</taxon>
        <taxon>Triticodae</taxon>
        <taxon>Triticeae</taxon>
        <taxon>Triticinae</taxon>
        <taxon>Aegilops</taxon>
    </lineage>
</organism>
<dbReference type="InterPro" id="IPR011990">
    <property type="entry name" value="TPR-like_helical_dom_sf"/>
</dbReference>
<dbReference type="InterPro" id="IPR046960">
    <property type="entry name" value="PPR_At4g14850-like_plant"/>
</dbReference>
<proteinExistence type="predicted"/>
<dbReference type="EnsemblPlants" id="EMT11578">
    <property type="protein sequence ID" value="EMT11578"/>
    <property type="gene ID" value="F775_04934"/>
</dbReference>
<reference evidence="1" key="1">
    <citation type="submission" date="2015-06" db="UniProtKB">
        <authorList>
            <consortium name="EnsemblPlants"/>
        </authorList>
    </citation>
    <scope>IDENTIFICATION</scope>
</reference>
<dbReference type="GO" id="GO:0009451">
    <property type="term" value="P:RNA modification"/>
    <property type="evidence" value="ECO:0007669"/>
    <property type="project" value="InterPro"/>
</dbReference>
<name>M8C8X8_AEGTA</name>
<dbReference type="AlphaFoldDB" id="M8C8X8"/>
<dbReference type="PANTHER" id="PTHR47926">
    <property type="entry name" value="PENTATRICOPEPTIDE REPEAT-CONTAINING PROTEIN"/>
    <property type="match status" value="1"/>
</dbReference>
<dbReference type="GO" id="GO:0003723">
    <property type="term" value="F:RNA binding"/>
    <property type="evidence" value="ECO:0007669"/>
    <property type="project" value="InterPro"/>
</dbReference>
<evidence type="ECO:0008006" key="2">
    <source>
        <dbReference type="Google" id="ProtNLM"/>
    </source>
</evidence>
<dbReference type="Gene3D" id="1.25.40.10">
    <property type="entry name" value="Tetratricopeptide repeat domain"/>
    <property type="match status" value="1"/>
</dbReference>